<sequence length="327" mass="36406">MTDKKLLITGANGFVGSHLAEMALDNGFEVYAAVRKTSDLTNLEGLNIQLVYPDYRNVNSVTALLDQYGITHIAHVAGLTKAKSAEDYTNANATVTVTLARASLAAKRPVEKFVFVSSMAVMGPTTSGKSLSEEAAPQPVTLYGKSKWQAEQYLQQYPELPLITLRPTAVYGPRDKDMQIIINMVRKGWELYLGRAAQQLSFIYVKDLCRAVLLALDSQVTRQTFILSDGENYNRYDFAQQVKKDLNRRTLRLHIPVSIVSGALGILEKIMPSRTSILNKDKLKELIGSWACSIQKAKTELGYQPQYPLEKGVGETIAWNQARNWSK</sequence>
<dbReference type="RefSeq" id="WP_146785163.1">
    <property type="nucleotide sequence ID" value="NZ_CP042434.1"/>
</dbReference>
<organism evidence="2 3">
    <name type="scientific">Arachidicoccus ginsenosidivorans</name>
    <dbReference type="NCBI Taxonomy" id="496057"/>
    <lineage>
        <taxon>Bacteria</taxon>
        <taxon>Pseudomonadati</taxon>
        <taxon>Bacteroidota</taxon>
        <taxon>Chitinophagia</taxon>
        <taxon>Chitinophagales</taxon>
        <taxon>Chitinophagaceae</taxon>
        <taxon>Arachidicoccus</taxon>
    </lineage>
</organism>
<keyword evidence="3" id="KW-1185">Reference proteome</keyword>
<name>A0A5B8VRJ4_9BACT</name>
<dbReference type="InterPro" id="IPR036291">
    <property type="entry name" value="NAD(P)-bd_dom_sf"/>
</dbReference>
<dbReference type="OrthoDB" id="9803111at2"/>
<dbReference type="Proteomes" id="UP000321291">
    <property type="component" value="Chromosome"/>
</dbReference>
<accession>A0A5B8VRJ4</accession>
<dbReference type="PANTHER" id="PTHR43245">
    <property type="entry name" value="BIFUNCTIONAL POLYMYXIN RESISTANCE PROTEIN ARNA"/>
    <property type="match status" value="1"/>
</dbReference>
<dbReference type="Pfam" id="PF01370">
    <property type="entry name" value="Epimerase"/>
    <property type="match status" value="1"/>
</dbReference>
<dbReference type="InterPro" id="IPR050177">
    <property type="entry name" value="Lipid_A_modif_metabolic_enz"/>
</dbReference>
<evidence type="ECO:0000313" key="3">
    <source>
        <dbReference type="Proteomes" id="UP000321291"/>
    </source>
</evidence>
<reference evidence="2 3" key="1">
    <citation type="journal article" date="2017" name="Int. J. Syst. Evol. Microbiol.">
        <title>Arachidicoccus ginsenosidivorans sp. nov., with ginsenoside-converting activity isolated from ginseng cultivating soil.</title>
        <authorList>
            <person name="Siddiqi M.Z."/>
            <person name="Aslam Z."/>
            <person name="Im W.T."/>
        </authorList>
    </citation>
    <scope>NUCLEOTIDE SEQUENCE [LARGE SCALE GENOMIC DNA]</scope>
    <source>
        <strain evidence="2 3">Gsoil 809</strain>
    </source>
</reference>
<dbReference type="SUPFAM" id="SSF51735">
    <property type="entry name" value="NAD(P)-binding Rossmann-fold domains"/>
    <property type="match status" value="1"/>
</dbReference>
<feature type="domain" description="NAD-dependent epimerase/dehydratase" evidence="1">
    <location>
        <begin position="7"/>
        <end position="219"/>
    </location>
</feature>
<evidence type="ECO:0000313" key="2">
    <source>
        <dbReference type="EMBL" id="QEC73215.1"/>
    </source>
</evidence>
<dbReference type="InterPro" id="IPR001509">
    <property type="entry name" value="Epimerase_deHydtase"/>
</dbReference>
<gene>
    <name evidence="2" type="ORF">FSB73_17580</name>
</gene>
<dbReference type="KEGG" id="agi:FSB73_17580"/>
<evidence type="ECO:0000259" key="1">
    <source>
        <dbReference type="Pfam" id="PF01370"/>
    </source>
</evidence>
<dbReference type="PANTHER" id="PTHR43245:SF58">
    <property type="entry name" value="BLL5923 PROTEIN"/>
    <property type="match status" value="1"/>
</dbReference>
<dbReference type="EMBL" id="CP042434">
    <property type="protein sequence ID" value="QEC73215.1"/>
    <property type="molecule type" value="Genomic_DNA"/>
</dbReference>
<proteinExistence type="predicted"/>
<dbReference type="Gene3D" id="3.40.50.720">
    <property type="entry name" value="NAD(P)-binding Rossmann-like Domain"/>
    <property type="match status" value="1"/>
</dbReference>
<protein>
    <submittedName>
        <fullName evidence="2">NAD-dependent epimerase/dehydratase family protein</fullName>
    </submittedName>
</protein>
<dbReference type="AlphaFoldDB" id="A0A5B8VRJ4"/>